<organism evidence="4 5">
    <name type="scientific">Mucuna pruriens</name>
    <name type="common">Velvet bean</name>
    <name type="synonym">Dolichos pruriens</name>
    <dbReference type="NCBI Taxonomy" id="157652"/>
    <lineage>
        <taxon>Eukaryota</taxon>
        <taxon>Viridiplantae</taxon>
        <taxon>Streptophyta</taxon>
        <taxon>Embryophyta</taxon>
        <taxon>Tracheophyta</taxon>
        <taxon>Spermatophyta</taxon>
        <taxon>Magnoliopsida</taxon>
        <taxon>eudicotyledons</taxon>
        <taxon>Gunneridae</taxon>
        <taxon>Pentapetalae</taxon>
        <taxon>rosids</taxon>
        <taxon>fabids</taxon>
        <taxon>Fabales</taxon>
        <taxon>Fabaceae</taxon>
        <taxon>Papilionoideae</taxon>
        <taxon>50 kb inversion clade</taxon>
        <taxon>NPAAA clade</taxon>
        <taxon>indigoferoid/millettioid clade</taxon>
        <taxon>Phaseoleae</taxon>
        <taxon>Mucuna</taxon>
    </lineage>
</organism>
<reference evidence="4" key="1">
    <citation type="submission" date="2018-05" db="EMBL/GenBank/DDBJ databases">
        <title>Draft genome of Mucuna pruriens seed.</title>
        <authorList>
            <person name="Nnadi N.E."/>
            <person name="Vos R."/>
            <person name="Hasami M.H."/>
            <person name="Devisetty U.K."/>
            <person name="Aguiy J.C."/>
        </authorList>
    </citation>
    <scope>NUCLEOTIDE SEQUENCE [LARGE SCALE GENOMIC DNA]</scope>
    <source>
        <strain evidence="4">JCA_2017</strain>
    </source>
</reference>
<feature type="non-terminal residue" evidence="4">
    <location>
        <position position="175"/>
    </location>
</feature>
<dbReference type="InterPro" id="IPR051824">
    <property type="entry name" value="LRR_Rcpt-Like_S/T_Kinase"/>
</dbReference>
<evidence type="ECO:0000256" key="2">
    <source>
        <dbReference type="SAM" id="Phobius"/>
    </source>
</evidence>
<keyword evidence="3" id="KW-0732">Signal</keyword>
<dbReference type="GO" id="GO:0016020">
    <property type="term" value="C:membrane"/>
    <property type="evidence" value="ECO:0007669"/>
    <property type="project" value="UniProtKB-SubCell"/>
</dbReference>
<feature type="chain" id="PRO_5016803315" evidence="3">
    <location>
        <begin position="24"/>
        <end position="175"/>
    </location>
</feature>
<dbReference type="GO" id="GO:0016301">
    <property type="term" value="F:kinase activity"/>
    <property type="evidence" value="ECO:0007669"/>
    <property type="project" value="UniProtKB-KW"/>
</dbReference>
<comment type="subcellular location">
    <subcellularLocation>
        <location evidence="1">Membrane</location>
        <topology evidence="1">Single-pass type I membrane protein</topology>
    </subcellularLocation>
</comment>
<evidence type="ECO:0000256" key="3">
    <source>
        <dbReference type="SAM" id="SignalP"/>
    </source>
</evidence>
<gene>
    <name evidence="4" type="ORF">CR513_54977</name>
</gene>
<feature type="signal peptide" evidence="3">
    <location>
        <begin position="1"/>
        <end position="23"/>
    </location>
</feature>
<dbReference type="PANTHER" id="PTHR48006:SF81">
    <property type="entry name" value="PROTEIN KINASE DOMAIN-CONTAINING PROTEIN"/>
    <property type="match status" value="1"/>
</dbReference>
<dbReference type="Gene3D" id="3.80.10.10">
    <property type="entry name" value="Ribonuclease Inhibitor"/>
    <property type="match status" value="1"/>
</dbReference>
<name>A0A371EJV6_MUCPR</name>
<accession>A0A371EJV6</accession>
<evidence type="ECO:0000313" key="5">
    <source>
        <dbReference type="Proteomes" id="UP000257109"/>
    </source>
</evidence>
<dbReference type="OrthoDB" id="1897577at2759"/>
<dbReference type="AlphaFoldDB" id="A0A371EJV6"/>
<keyword evidence="2" id="KW-0472">Membrane</keyword>
<dbReference type="InterPro" id="IPR032675">
    <property type="entry name" value="LRR_dom_sf"/>
</dbReference>
<comment type="caution">
    <text evidence="4">The sequence shown here is derived from an EMBL/GenBank/DDBJ whole genome shotgun (WGS) entry which is preliminary data.</text>
</comment>
<proteinExistence type="predicted"/>
<evidence type="ECO:0000313" key="4">
    <source>
        <dbReference type="EMBL" id="RDX66274.1"/>
    </source>
</evidence>
<keyword evidence="2" id="KW-0812">Transmembrane</keyword>
<evidence type="ECO:0000256" key="1">
    <source>
        <dbReference type="ARBA" id="ARBA00004479"/>
    </source>
</evidence>
<sequence>MKMMTTFLLISLLAFCFTSLAFGATNLPDSEVQALKDIASSLGKNNWDFNINPCSGKHNWVTPNAEQGKDNNVTCDCSFVNDNFTCHVVAILLKSQNLQGNLPWELVNLPYIREMYVILLLSLIPMNQLINLSLFYSIHFLTFRMDSDLTRNYLSGTIPKDWGSLIHLINSKYDI</sequence>
<feature type="transmembrane region" description="Helical" evidence="2">
    <location>
        <begin position="115"/>
        <end position="136"/>
    </location>
</feature>
<dbReference type="EMBL" id="QJKJ01013515">
    <property type="protein sequence ID" value="RDX66274.1"/>
    <property type="molecule type" value="Genomic_DNA"/>
</dbReference>
<dbReference type="Proteomes" id="UP000257109">
    <property type="component" value="Unassembled WGS sequence"/>
</dbReference>
<dbReference type="PANTHER" id="PTHR48006">
    <property type="entry name" value="LEUCINE-RICH REPEAT-CONTAINING PROTEIN DDB_G0281931-RELATED"/>
    <property type="match status" value="1"/>
</dbReference>
<protein>
    <submittedName>
        <fullName evidence="4">LRR receptor-like serine/threonine-protein kinase</fullName>
    </submittedName>
</protein>
<dbReference type="STRING" id="157652.A0A371EJV6"/>
<keyword evidence="2" id="KW-1133">Transmembrane helix</keyword>
<keyword evidence="5" id="KW-1185">Reference proteome</keyword>